<accession>A0AAE9ZDA3</accession>
<dbReference type="GO" id="GO:0003824">
    <property type="term" value="F:catalytic activity"/>
    <property type="evidence" value="ECO:0007669"/>
    <property type="project" value="InterPro"/>
</dbReference>
<evidence type="ECO:0000259" key="1">
    <source>
        <dbReference type="PROSITE" id="PS51747"/>
    </source>
</evidence>
<dbReference type="KEGG" id="hfl:PUV54_05320"/>
<evidence type="ECO:0000313" key="3">
    <source>
        <dbReference type="Proteomes" id="UP001214043"/>
    </source>
</evidence>
<sequence>MTKAYSDSDFMKIALSELSKCQVHPRVGAVIAEHGILLSTGYRGEVDGFHAERVAIEKLKSRQLKNATLFTTLEPCVEIHEDQIQSCSDLIIESKLPKVVIGVLDPNGSIYSQGYRKLLENKISVAFFNSKLRAAIEEQTFRYGQVELVIGSGKRRIPVVHSGTKLKVQFSHADNRSIEIKFSSLQPAHGCVDLIAAQDAVRVASDVENFSDITEPMVFRFPSHFSRMRKGMISIVKPNDVNFCLLVKLLELHENDIIVEWQVRNER</sequence>
<dbReference type="EMBL" id="CP118166">
    <property type="protein sequence ID" value="WDI32614.1"/>
    <property type="molecule type" value="Genomic_DNA"/>
</dbReference>
<dbReference type="SUPFAM" id="SSF53927">
    <property type="entry name" value="Cytidine deaminase-like"/>
    <property type="match status" value="1"/>
</dbReference>
<dbReference type="InterPro" id="IPR002125">
    <property type="entry name" value="CMP_dCMP_dom"/>
</dbReference>
<dbReference type="InterPro" id="IPR016193">
    <property type="entry name" value="Cytidine_deaminase-like"/>
</dbReference>
<evidence type="ECO:0000313" key="2">
    <source>
        <dbReference type="EMBL" id="WDI32614.1"/>
    </source>
</evidence>
<dbReference type="PROSITE" id="PS51747">
    <property type="entry name" value="CYT_DCMP_DEAMINASES_2"/>
    <property type="match status" value="1"/>
</dbReference>
<keyword evidence="3" id="KW-1185">Reference proteome</keyword>
<dbReference type="Proteomes" id="UP001214043">
    <property type="component" value="Chromosome"/>
</dbReference>
<feature type="domain" description="CMP/dCMP-type deaminase" evidence="1">
    <location>
        <begin position="5"/>
        <end position="126"/>
    </location>
</feature>
<dbReference type="Gene3D" id="3.40.140.10">
    <property type="entry name" value="Cytidine Deaminase, domain 2"/>
    <property type="match status" value="1"/>
</dbReference>
<proteinExistence type="predicted"/>
<dbReference type="AlphaFoldDB" id="A0AAE9ZDA3"/>
<organism evidence="2 3">
    <name type="scientific">Hyphococcus flavus</name>
    <dbReference type="NCBI Taxonomy" id="1866326"/>
    <lineage>
        <taxon>Bacteria</taxon>
        <taxon>Pseudomonadati</taxon>
        <taxon>Pseudomonadota</taxon>
        <taxon>Alphaproteobacteria</taxon>
        <taxon>Parvularculales</taxon>
        <taxon>Parvularculaceae</taxon>
        <taxon>Hyphococcus</taxon>
    </lineage>
</organism>
<reference evidence="2" key="1">
    <citation type="submission" date="2023-02" db="EMBL/GenBank/DDBJ databases">
        <title>Genome sequence of Hyphococcus flavus.</title>
        <authorList>
            <person name="Rong J.-C."/>
            <person name="Zhao Q."/>
            <person name="Yi M."/>
            <person name="Wu J.-Y."/>
        </authorList>
    </citation>
    <scope>NUCLEOTIDE SEQUENCE</scope>
    <source>
        <strain evidence="2">MCCC 1K03223</strain>
    </source>
</reference>
<gene>
    <name evidence="2" type="ORF">PUV54_05320</name>
</gene>
<dbReference type="Pfam" id="PF00383">
    <property type="entry name" value="dCMP_cyt_deam_1"/>
    <property type="match status" value="1"/>
</dbReference>
<name>A0AAE9ZDA3_9PROT</name>
<dbReference type="RefSeq" id="WP_274494548.1">
    <property type="nucleotide sequence ID" value="NZ_CP118166.1"/>
</dbReference>
<protein>
    <submittedName>
        <fullName evidence="2">Deaminase</fullName>
    </submittedName>
</protein>